<sequence>MVPFRMSTQPSLHHLSLEANPNPPTQTHQALPDLTYHPKPSQKQPTRAARGSNPGPLLRAKKIPQVLVSRPARLSLARHLSSRSPGLTSHTGSHLCLTCSHHSPTTHTARITHQSHHSPPANITPRPLTLLTGLQLQWSLQINQVLVLVTRPGGAICEHDL</sequence>
<feature type="region of interest" description="Disordered" evidence="1">
    <location>
        <begin position="1"/>
        <end position="57"/>
    </location>
</feature>
<keyword evidence="3" id="KW-1185">Reference proteome</keyword>
<proteinExistence type="predicted"/>
<organism evidence="2 3">
    <name type="scientific">Puccinia graminis f. sp. tritici</name>
    <dbReference type="NCBI Taxonomy" id="56615"/>
    <lineage>
        <taxon>Eukaryota</taxon>
        <taxon>Fungi</taxon>
        <taxon>Dikarya</taxon>
        <taxon>Basidiomycota</taxon>
        <taxon>Pucciniomycotina</taxon>
        <taxon>Pucciniomycetes</taxon>
        <taxon>Pucciniales</taxon>
        <taxon>Pucciniaceae</taxon>
        <taxon>Puccinia</taxon>
    </lineage>
</organism>
<evidence type="ECO:0000313" key="3">
    <source>
        <dbReference type="Proteomes" id="UP000324748"/>
    </source>
</evidence>
<reference evidence="2 3" key="1">
    <citation type="submission" date="2019-05" db="EMBL/GenBank/DDBJ databases">
        <title>Emergence of the Ug99 lineage of the wheat stem rust pathogen through somatic hybridization.</title>
        <authorList>
            <person name="Li F."/>
            <person name="Upadhyaya N.M."/>
            <person name="Sperschneider J."/>
            <person name="Matny O."/>
            <person name="Nguyen-Phuc H."/>
            <person name="Mago R."/>
            <person name="Raley C."/>
            <person name="Miller M.E."/>
            <person name="Silverstein K.A.T."/>
            <person name="Henningsen E."/>
            <person name="Hirsch C.D."/>
            <person name="Visser B."/>
            <person name="Pretorius Z.A."/>
            <person name="Steffenson B.J."/>
            <person name="Schwessinger B."/>
            <person name="Dodds P.N."/>
            <person name="Figueroa M."/>
        </authorList>
    </citation>
    <scope>NUCLEOTIDE SEQUENCE [LARGE SCALE GENOMIC DNA]</scope>
    <source>
        <strain evidence="2">21-0</strain>
    </source>
</reference>
<dbReference type="Proteomes" id="UP000324748">
    <property type="component" value="Unassembled WGS sequence"/>
</dbReference>
<gene>
    <name evidence="2" type="ORF">PGT21_002220</name>
</gene>
<accession>A0A5B0Q4F6</accession>
<dbReference type="EMBL" id="VSWC01000028">
    <property type="protein sequence ID" value="KAA1108155.1"/>
    <property type="molecule type" value="Genomic_DNA"/>
</dbReference>
<protein>
    <submittedName>
        <fullName evidence="2">Uncharacterized protein</fullName>
    </submittedName>
</protein>
<feature type="compositionally biased region" description="Polar residues" evidence="1">
    <location>
        <begin position="1"/>
        <end position="11"/>
    </location>
</feature>
<evidence type="ECO:0000313" key="2">
    <source>
        <dbReference type="EMBL" id="KAA1108155.1"/>
    </source>
</evidence>
<name>A0A5B0Q4F6_PUCGR</name>
<comment type="caution">
    <text evidence="2">The sequence shown here is derived from an EMBL/GenBank/DDBJ whole genome shotgun (WGS) entry which is preliminary data.</text>
</comment>
<evidence type="ECO:0000256" key="1">
    <source>
        <dbReference type="SAM" id="MobiDB-lite"/>
    </source>
</evidence>
<dbReference type="AlphaFoldDB" id="A0A5B0Q4F6"/>